<dbReference type="Proteomes" id="UP000193083">
    <property type="component" value="Unassembled WGS sequence"/>
</dbReference>
<feature type="domain" description="N-acetyltransferase" evidence="3">
    <location>
        <begin position="8"/>
        <end position="157"/>
    </location>
</feature>
<keyword evidence="2" id="KW-0012">Acyltransferase</keyword>
<keyword evidence="1" id="KW-0808">Transferase</keyword>
<dbReference type="CDD" id="cd04301">
    <property type="entry name" value="NAT_SF"/>
    <property type="match status" value="1"/>
</dbReference>
<sequence>MNILPSGLAIRRAAAEDIDAMLTIGERADRLFAEHGFPQIAALPPTPRSEFHRFVTDNDAWLALWHDVPAGFAVAGQAAGEYWLKEIAVDPARGRRGVGGALLSTVIDHARAGGASRVFLSTFLDVPFNRPFYERRGFTVIEPESASAGLREQFMREVPPGVDPATRTLMVWHS</sequence>
<dbReference type="InterPro" id="IPR000182">
    <property type="entry name" value="GNAT_dom"/>
</dbReference>
<dbReference type="Pfam" id="PF00583">
    <property type="entry name" value="Acetyltransf_1"/>
    <property type="match status" value="1"/>
</dbReference>
<proteinExistence type="predicted"/>
<dbReference type="AlphaFoldDB" id="A0A1X7MZ17"/>
<name>A0A1X7MZ17_9HYPH</name>
<dbReference type="PANTHER" id="PTHR43877">
    <property type="entry name" value="AMINOALKYLPHOSPHONATE N-ACETYLTRANSFERASE-RELATED-RELATED"/>
    <property type="match status" value="1"/>
</dbReference>
<accession>A0A1X7MZ17</accession>
<protein>
    <submittedName>
        <fullName evidence="4">N-acetylglutamate synthase, GNAT family</fullName>
    </submittedName>
</protein>
<evidence type="ECO:0000256" key="1">
    <source>
        <dbReference type="ARBA" id="ARBA00022679"/>
    </source>
</evidence>
<dbReference type="InterPro" id="IPR016181">
    <property type="entry name" value="Acyl_CoA_acyltransferase"/>
</dbReference>
<organism evidence="4 5">
    <name type="scientific">Mesorhizobium australicum</name>
    <dbReference type="NCBI Taxonomy" id="536018"/>
    <lineage>
        <taxon>Bacteria</taxon>
        <taxon>Pseudomonadati</taxon>
        <taxon>Pseudomonadota</taxon>
        <taxon>Alphaproteobacteria</taxon>
        <taxon>Hyphomicrobiales</taxon>
        <taxon>Phyllobacteriaceae</taxon>
        <taxon>Mesorhizobium</taxon>
    </lineage>
</organism>
<dbReference type="RefSeq" id="WP_085463029.1">
    <property type="nucleotide sequence ID" value="NZ_FXBL01000004.1"/>
</dbReference>
<dbReference type="OrthoDB" id="572496at2"/>
<dbReference type="EMBL" id="FXBL01000004">
    <property type="protein sequence ID" value="SMH29287.1"/>
    <property type="molecule type" value="Genomic_DNA"/>
</dbReference>
<dbReference type="PANTHER" id="PTHR43877:SF1">
    <property type="entry name" value="ACETYLTRANSFERASE"/>
    <property type="match status" value="1"/>
</dbReference>
<reference evidence="5" key="1">
    <citation type="submission" date="2017-04" db="EMBL/GenBank/DDBJ databases">
        <authorList>
            <person name="Varghese N."/>
            <person name="Submissions S."/>
        </authorList>
    </citation>
    <scope>NUCLEOTIDE SEQUENCE [LARGE SCALE GENOMIC DNA]</scope>
    <source>
        <strain evidence="5">B5P</strain>
    </source>
</reference>
<keyword evidence="5" id="KW-1185">Reference proteome</keyword>
<evidence type="ECO:0000256" key="2">
    <source>
        <dbReference type="ARBA" id="ARBA00023315"/>
    </source>
</evidence>
<gene>
    <name evidence="4" type="ORF">SAMN02982922_0874</name>
</gene>
<dbReference type="GO" id="GO:0016747">
    <property type="term" value="F:acyltransferase activity, transferring groups other than amino-acyl groups"/>
    <property type="evidence" value="ECO:0007669"/>
    <property type="project" value="InterPro"/>
</dbReference>
<evidence type="ECO:0000313" key="4">
    <source>
        <dbReference type="EMBL" id="SMH29287.1"/>
    </source>
</evidence>
<evidence type="ECO:0000313" key="5">
    <source>
        <dbReference type="Proteomes" id="UP000193083"/>
    </source>
</evidence>
<dbReference type="Gene3D" id="3.40.630.30">
    <property type="match status" value="1"/>
</dbReference>
<evidence type="ECO:0000259" key="3">
    <source>
        <dbReference type="PROSITE" id="PS51186"/>
    </source>
</evidence>
<dbReference type="InterPro" id="IPR050832">
    <property type="entry name" value="Bact_Acetyltransf"/>
</dbReference>
<dbReference type="PROSITE" id="PS51186">
    <property type="entry name" value="GNAT"/>
    <property type="match status" value="1"/>
</dbReference>
<dbReference type="SUPFAM" id="SSF55729">
    <property type="entry name" value="Acyl-CoA N-acyltransferases (Nat)"/>
    <property type="match status" value="1"/>
</dbReference>